<accession>A0ABS9SHS7</accession>
<protein>
    <submittedName>
        <fullName evidence="1">Uncharacterized protein</fullName>
    </submittedName>
</protein>
<reference evidence="1 2" key="1">
    <citation type="submission" date="2022-02" db="EMBL/GenBank/DDBJ databases">
        <authorList>
            <person name="Min J."/>
        </authorList>
    </citation>
    <scope>NUCLEOTIDE SEQUENCE [LARGE SCALE GENOMIC DNA]</scope>
    <source>
        <strain evidence="1 2">GR10-1</strain>
    </source>
</reference>
<organism evidence="1 2">
    <name type="scientific">Niabella ginsengisoli</name>
    <dbReference type="NCBI Taxonomy" id="522298"/>
    <lineage>
        <taxon>Bacteria</taxon>
        <taxon>Pseudomonadati</taxon>
        <taxon>Bacteroidota</taxon>
        <taxon>Chitinophagia</taxon>
        <taxon>Chitinophagales</taxon>
        <taxon>Chitinophagaceae</taxon>
        <taxon>Niabella</taxon>
    </lineage>
</organism>
<evidence type="ECO:0000313" key="2">
    <source>
        <dbReference type="Proteomes" id="UP001202248"/>
    </source>
</evidence>
<sequence length="69" mass="7691">MTTLSEIITNGFQAYNINTTTFDEYTHGMVKVHVAGDVVVNVFVMDIKINCATDIDELMYICKRVNASA</sequence>
<name>A0ABS9SHS7_9BACT</name>
<comment type="caution">
    <text evidence="1">The sequence shown here is derived from an EMBL/GenBank/DDBJ whole genome shotgun (WGS) entry which is preliminary data.</text>
</comment>
<dbReference type="EMBL" id="JAKWBL010000001">
    <property type="protein sequence ID" value="MCH5597885.1"/>
    <property type="molecule type" value="Genomic_DNA"/>
</dbReference>
<keyword evidence="2" id="KW-1185">Reference proteome</keyword>
<gene>
    <name evidence="1" type="ORF">MKP09_08195</name>
</gene>
<dbReference type="RefSeq" id="WP_240827241.1">
    <property type="nucleotide sequence ID" value="NZ_JAKWBL010000001.1"/>
</dbReference>
<proteinExistence type="predicted"/>
<dbReference type="Proteomes" id="UP001202248">
    <property type="component" value="Unassembled WGS sequence"/>
</dbReference>
<evidence type="ECO:0000313" key="1">
    <source>
        <dbReference type="EMBL" id="MCH5597885.1"/>
    </source>
</evidence>